<organism evidence="1 2">
    <name type="scientific">Lentzea jiangxiensis</name>
    <dbReference type="NCBI Taxonomy" id="641025"/>
    <lineage>
        <taxon>Bacteria</taxon>
        <taxon>Bacillati</taxon>
        <taxon>Actinomycetota</taxon>
        <taxon>Actinomycetes</taxon>
        <taxon>Pseudonocardiales</taxon>
        <taxon>Pseudonocardiaceae</taxon>
        <taxon>Lentzea</taxon>
    </lineage>
</organism>
<name>A0A1H0WQ31_9PSEU</name>
<evidence type="ECO:0000313" key="1">
    <source>
        <dbReference type="EMBL" id="SDP92769.1"/>
    </source>
</evidence>
<proteinExistence type="predicted"/>
<dbReference type="AlphaFoldDB" id="A0A1H0WQ31"/>
<accession>A0A1H0WQ31</accession>
<keyword evidence="2" id="KW-1185">Reference proteome</keyword>
<dbReference type="RefSeq" id="WP_176960097.1">
    <property type="nucleotide sequence ID" value="NZ_FNIX01000021.1"/>
</dbReference>
<reference evidence="2" key="1">
    <citation type="submission" date="2016-10" db="EMBL/GenBank/DDBJ databases">
        <authorList>
            <person name="Varghese N."/>
            <person name="Submissions S."/>
        </authorList>
    </citation>
    <scope>NUCLEOTIDE SEQUENCE [LARGE SCALE GENOMIC DNA]</scope>
    <source>
        <strain evidence="2">CGMCC 4.6609</strain>
    </source>
</reference>
<evidence type="ECO:0000313" key="2">
    <source>
        <dbReference type="Proteomes" id="UP000199691"/>
    </source>
</evidence>
<gene>
    <name evidence="1" type="ORF">SAMN05421507_12142</name>
</gene>
<dbReference type="Proteomes" id="UP000199691">
    <property type="component" value="Unassembled WGS sequence"/>
</dbReference>
<sequence>MTLAAIVLAVTALSVWLDRHRDRTAGLAGSTDVHDRDRIRVRDELRYLT</sequence>
<dbReference type="EMBL" id="FNIX01000021">
    <property type="protein sequence ID" value="SDP92769.1"/>
    <property type="molecule type" value="Genomic_DNA"/>
</dbReference>
<protein>
    <submittedName>
        <fullName evidence="1">Uncharacterized protein</fullName>
    </submittedName>
</protein>